<dbReference type="RefSeq" id="WP_353474915.1">
    <property type="nucleotide sequence ID" value="NZ_CP123385.1"/>
</dbReference>
<accession>A0AAU8AMW5</accession>
<protein>
    <submittedName>
        <fullName evidence="1">Uncharacterized protein</fullName>
    </submittedName>
</protein>
<dbReference type="AlphaFoldDB" id="A0AAU8AMW5"/>
<organism evidence="1">
    <name type="scientific">Alloyangia sp. H15</name>
    <dbReference type="NCBI Taxonomy" id="3029062"/>
    <lineage>
        <taxon>Bacteria</taxon>
        <taxon>Pseudomonadati</taxon>
        <taxon>Pseudomonadota</taxon>
        <taxon>Alphaproteobacteria</taxon>
        <taxon>Rhodobacterales</taxon>
        <taxon>Roseobacteraceae</taxon>
        <taxon>Alloyangia</taxon>
    </lineage>
</organism>
<reference evidence="1" key="1">
    <citation type="submission" date="2023-02" db="EMBL/GenBank/DDBJ databases">
        <title>Description and genomic characterization of Salipiger bruguierae sp. nov., isolated from the sediment of mangrove plant Bruguiera sexangula.</title>
        <authorList>
            <person name="Long M."/>
        </authorList>
    </citation>
    <scope>NUCLEOTIDE SEQUENCE</scope>
    <source>
        <strain evidence="1">H15</strain>
    </source>
</reference>
<dbReference type="EMBL" id="CP123385">
    <property type="protein sequence ID" value="XCC96048.1"/>
    <property type="molecule type" value="Genomic_DNA"/>
</dbReference>
<proteinExistence type="predicted"/>
<gene>
    <name evidence="1" type="ORF">PVT71_15220</name>
</gene>
<sequence length="56" mass="6148">MPRFSAPAARPSYGSGFDRVAMRDTFADFRAWWDRSCLLAETPAAEVKPASLPMAA</sequence>
<name>A0AAU8AMW5_9RHOB</name>
<evidence type="ECO:0000313" key="1">
    <source>
        <dbReference type="EMBL" id="XCC96048.1"/>
    </source>
</evidence>